<dbReference type="EMBL" id="JBHRTL010000006">
    <property type="protein sequence ID" value="MFC3155566.1"/>
    <property type="molecule type" value="Genomic_DNA"/>
</dbReference>
<keyword evidence="3" id="KW-1185">Reference proteome</keyword>
<sequence>MNKAILATLVALASQSAFAADNGNGRLSGKAGAAWATGDFVDGALLNPSLAANFKAEDDFALNLNLGAFATDPDDLIENVDDLDDLLDKYEGYGYNGTGDDRTSLDSDDAEKINELLQDIDGSAAYVEGGASIAVAIPNQVLAATAFARASLTGSFIPDISDSDFTLIENSVDAPFSSDELTSEVTTVGALVTEYGVALGKRLSWREEGDLLVGVTPKMVDVETFYYRDNVNDFDVDEIEDNHEDYTYSSDFFSLDAGATYLKGPMSYALVLNNIIGKDVKTVVEGETLSIKPQAVAALGYDIEWFNAEAALDLMPAENFALHDDVQQLRVGAEFGANYWAQLRLGYKTDLEGTLEDTYSIGVGLSPFNVVNVDIALTAGDKNTYGGALQLGMRF</sequence>
<protein>
    <submittedName>
        <fullName evidence="2">Conjugal transfer protein TraF</fullName>
    </submittedName>
</protein>
<evidence type="ECO:0000313" key="3">
    <source>
        <dbReference type="Proteomes" id="UP001595548"/>
    </source>
</evidence>
<evidence type="ECO:0000256" key="1">
    <source>
        <dbReference type="SAM" id="SignalP"/>
    </source>
</evidence>
<dbReference type="Pfam" id="PF13729">
    <property type="entry name" value="TraF_2"/>
    <property type="match status" value="1"/>
</dbReference>
<dbReference type="Proteomes" id="UP001595548">
    <property type="component" value="Unassembled WGS sequence"/>
</dbReference>
<dbReference type="RefSeq" id="WP_382416335.1">
    <property type="nucleotide sequence ID" value="NZ_AP031500.1"/>
</dbReference>
<gene>
    <name evidence="2" type="primary">traF</name>
    <name evidence="2" type="ORF">ACFOEB_10180</name>
</gene>
<reference evidence="3" key="1">
    <citation type="journal article" date="2019" name="Int. J. Syst. Evol. Microbiol.">
        <title>The Global Catalogue of Microorganisms (GCM) 10K type strain sequencing project: providing services to taxonomists for standard genome sequencing and annotation.</title>
        <authorList>
            <consortium name="The Broad Institute Genomics Platform"/>
            <consortium name="The Broad Institute Genome Sequencing Center for Infectious Disease"/>
            <person name="Wu L."/>
            <person name="Ma J."/>
        </authorList>
    </citation>
    <scope>NUCLEOTIDE SEQUENCE [LARGE SCALE GENOMIC DNA]</scope>
    <source>
        <strain evidence="3">KCTC 52141</strain>
    </source>
</reference>
<name>A0ABV7HS03_9GAMM</name>
<keyword evidence="1" id="KW-0732">Signal</keyword>
<comment type="caution">
    <text evidence="2">The sequence shown here is derived from an EMBL/GenBank/DDBJ whole genome shotgun (WGS) entry which is preliminary data.</text>
</comment>
<accession>A0ABV7HS03</accession>
<organism evidence="2 3">
    <name type="scientific">Gilvimarinus japonicus</name>
    <dbReference type="NCBI Taxonomy" id="1796469"/>
    <lineage>
        <taxon>Bacteria</taxon>
        <taxon>Pseudomonadati</taxon>
        <taxon>Pseudomonadota</taxon>
        <taxon>Gammaproteobacteria</taxon>
        <taxon>Cellvibrionales</taxon>
        <taxon>Cellvibrionaceae</taxon>
        <taxon>Gilvimarinus</taxon>
    </lineage>
</organism>
<proteinExistence type="predicted"/>
<feature type="chain" id="PRO_5045061818" evidence="1">
    <location>
        <begin position="20"/>
        <end position="395"/>
    </location>
</feature>
<feature type="signal peptide" evidence="1">
    <location>
        <begin position="1"/>
        <end position="19"/>
    </location>
</feature>
<evidence type="ECO:0000313" key="2">
    <source>
        <dbReference type="EMBL" id="MFC3155566.1"/>
    </source>
</evidence>
<dbReference type="InterPro" id="IPR032811">
    <property type="entry name" value="Put_conjugal_transfer"/>
</dbReference>